<keyword evidence="2" id="KW-1185">Reference proteome</keyword>
<dbReference type="OrthoDB" id="291694at2"/>
<protein>
    <recommendedName>
        <fullName evidence="3">Arc-like DNA binding domain-containing protein</fullName>
    </recommendedName>
</protein>
<sequence length="110" mass="11953">MTIPLRLIKLDHGFGRGVNLMKERAMSIHVEIPEPLAEKVARAAQSQGKSAETVVLEAVASQLDPLGRLNAALAPIRTAFQASGLTEDEAVELFEAEKHALRRERAAAEK</sequence>
<reference evidence="1 2" key="1">
    <citation type="submission" date="2019-02" db="EMBL/GenBank/DDBJ databases">
        <title>Deep-cultivation of Planctomycetes and their phenomic and genomic characterization uncovers novel biology.</title>
        <authorList>
            <person name="Wiegand S."/>
            <person name="Jogler M."/>
            <person name="Boedeker C."/>
            <person name="Pinto D."/>
            <person name="Vollmers J."/>
            <person name="Rivas-Marin E."/>
            <person name="Kohn T."/>
            <person name="Peeters S.H."/>
            <person name="Heuer A."/>
            <person name="Rast P."/>
            <person name="Oberbeckmann S."/>
            <person name="Bunk B."/>
            <person name="Jeske O."/>
            <person name="Meyerdierks A."/>
            <person name="Storesund J.E."/>
            <person name="Kallscheuer N."/>
            <person name="Luecker S."/>
            <person name="Lage O.M."/>
            <person name="Pohl T."/>
            <person name="Merkel B.J."/>
            <person name="Hornburger P."/>
            <person name="Mueller R.-W."/>
            <person name="Bruemmer F."/>
            <person name="Labrenz M."/>
            <person name="Spormann A.M."/>
            <person name="Op den Camp H."/>
            <person name="Overmann J."/>
            <person name="Amann R."/>
            <person name="Jetten M.S.M."/>
            <person name="Mascher T."/>
            <person name="Medema M.H."/>
            <person name="Devos D.P."/>
            <person name="Kaster A.-K."/>
            <person name="Ovreas L."/>
            <person name="Rohde M."/>
            <person name="Galperin M.Y."/>
            <person name="Jogler C."/>
        </authorList>
    </citation>
    <scope>NUCLEOTIDE SEQUENCE [LARGE SCALE GENOMIC DNA]</scope>
    <source>
        <strain evidence="1 2">I41</strain>
        <plasmid evidence="2">pi41_1</plasmid>
    </source>
</reference>
<dbReference type="InterPro" id="IPR010985">
    <property type="entry name" value="Ribbon_hlx_hlx"/>
</dbReference>
<proteinExistence type="predicted"/>
<keyword evidence="1" id="KW-0614">Plasmid</keyword>
<dbReference type="SUPFAM" id="SSF47598">
    <property type="entry name" value="Ribbon-helix-helix"/>
    <property type="match status" value="1"/>
</dbReference>
<evidence type="ECO:0000313" key="1">
    <source>
        <dbReference type="EMBL" id="QDT76325.1"/>
    </source>
</evidence>
<geneLocation type="plasmid" evidence="2">
    <name>pi41_1</name>
</geneLocation>
<organism evidence="1 2">
    <name type="scientific">Lacipirellula limnantheis</name>
    <dbReference type="NCBI Taxonomy" id="2528024"/>
    <lineage>
        <taxon>Bacteria</taxon>
        <taxon>Pseudomonadati</taxon>
        <taxon>Planctomycetota</taxon>
        <taxon>Planctomycetia</taxon>
        <taxon>Pirellulales</taxon>
        <taxon>Lacipirellulaceae</taxon>
        <taxon>Lacipirellula</taxon>
    </lineage>
</organism>
<evidence type="ECO:0008006" key="3">
    <source>
        <dbReference type="Google" id="ProtNLM"/>
    </source>
</evidence>
<name>A0A517U6S7_9BACT</name>
<dbReference type="Proteomes" id="UP000317909">
    <property type="component" value="Plasmid pI41_1"/>
</dbReference>
<evidence type="ECO:0000313" key="2">
    <source>
        <dbReference type="Proteomes" id="UP000317909"/>
    </source>
</evidence>
<dbReference type="AlphaFoldDB" id="A0A517U6S7"/>
<gene>
    <name evidence="1" type="ORF">I41_55750</name>
</gene>
<accession>A0A517U6S7</accession>
<dbReference type="EMBL" id="CP036340">
    <property type="protein sequence ID" value="QDT76325.1"/>
    <property type="molecule type" value="Genomic_DNA"/>
</dbReference>
<dbReference type="GO" id="GO:0006355">
    <property type="term" value="P:regulation of DNA-templated transcription"/>
    <property type="evidence" value="ECO:0007669"/>
    <property type="project" value="InterPro"/>
</dbReference>
<dbReference type="RefSeq" id="WP_145436555.1">
    <property type="nucleotide sequence ID" value="NZ_CP036340.1"/>
</dbReference>
<dbReference type="KEGG" id="llh:I41_55750"/>